<evidence type="ECO:0000313" key="1">
    <source>
        <dbReference type="EMBL" id="KAF2078289.1"/>
    </source>
</evidence>
<accession>A0A8J4Q3P9</accession>
<dbReference type="Pfam" id="PF05725">
    <property type="entry name" value="FNIP"/>
    <property type="match status" value="1"/>
</dbReference>
<proteinExistence type="predicted"/>
<dbReference type="OrthoDB" id="659430at2759"/>
<keyword evidence="2" id="KW-1185">Reference proteome</keyword>
<comment type="caution">
    <text evidence="1">The sequence shown here is derived from an EMBL/GenBank/DDBJ whole genome shotgun (WGS) entry which is preliminary data.</text>
</comment>
<dbReference type="AlphaFoldDB" id="A0A8J4Q3P9"/>
<protein>
    <submittedName>
        <fullName evidence="1">Uncharacterized protein</fullName>
    </submittedName>
</protein>
<reference evidence="1" key="1">
    <citation type="submission" date="2020-01" db="EMBL/GenBank/DDBJ databases">
        <title>Development of genomics and gene disruption for Polysphondylium violaceum indicates a role for the polyketide synthase stlB in stalk morphogenesis.</title>
        <authorList>
            <person name="Narita B."/>
            <person name="Kawabe Y."/>
            <person name="Kin K."/>
            <person name="Saito T."/>
            <person name="Gibbs R."/>
            <person name="Kuspa A."/>
            <person name="Muzny D."/>
            <person name="Queller D."/>
            <person name="Richards S."/>
            <person name="Strassman J."/>
            <person name="Sucgang R."/>
            <person name="Worley K."/>
            <person name="Schaap P."/>
        </authorList>
    </citation>
    <scope>NUCLEOTIDE SEQUENCE</scope>
    <source>
        <strain evidence="1">QSvi11</strain>
    </source>
</reference>
<name>A0A8J4Q3P9_9MYCE</name>
<evidence type="ECO:0000313" key="2">
    <source>
        <dbReference type="Proteomes" id="UP000695562"/>
    </source>
</evidence>
<dbReference type="InterPro" id="IPR008615">
    <property type="entry name" value="FNIP"/>
</dbReference>
<dbReference type="EMBL" id="AJWJ01000007">
    <property type="protein sequence ID" value="KAF2078289.1"/>
    <property type="molecule type" value="Genomic_DNA"/>
</dbReference>
<gene>
    <name evidence="1" type="ORF">CYY_000381</name>
</gene>
<sequence>MSNTIGHIKGAIPNGVEYLDFGDKFNQRLPTSLKVLKLGEDFNQDLTGVFPSSLIELVLIMRCKPIFKC</sequence>
<organism evidence="1 2">
    <name type="scientific">Polysphondylium violaceum</name>
    <dbReference type="NCBI Taxonomy" id="133409"/>
    <lineage>
        <taxon>Eukaryota</taxon>
        <taxon>Amoebozoa</taxon>
        <taxon>Evosea</taxon>
        <taxon>Eumycetozoa</taxon>
        <taxon>Dictyostelia</taxon>
        <taxon>Dictyosteliales</taxon>
        <taxon>Dictyosteliaceae</taxon>
        <taxon>Polysphondylium</taxon>
    </lineage>
</organism>
<dbReference type="Proteomes" id="UP000695562">
    <property type="component" value="Unassembled WGS sequence"/>
</dbReference>